<evidence type="ECO:0000256" key="1">
    <source>
        <dbReference type="SAM" id="Phobius"/>
    </source>
</evidence>
<dbReference type="RefSeq" id="WP_194255610.1">
    <property type="nucleotide sequence ID" value="NZ_JABCQO010000008.1"/>
</dbReference>
<keyword evidence="1" id="KW-1133">Transmembrane helix</keyword>
<evidence type="ECO:0008006" key="4">
    <source>
        <dbReference type="Google" id="ProtNLM"/>
    </source>
</evidence>
<gene>
    <name evidence="2" type="ORF">HKD21_10310</name>
</gene>
<protein>
    <recommendedName>
        <fullName evidence="4">Transmembrane protein</fullName>
    </recommendedName>
</protein>
<reference evidence="3" key="1">
    <citation type="submission" date="2020-04" db="EMBL/GenBank/DDBJ databases">
        <title>Description of novel Gluconacetobacter.</title>
        <authorList>
            <person name="Sombolestani A."/>
        </authorList>
    </citation>
    <scope>NUCLEOTIDE SEQUENCE [LARGE SCALE GENOMIC DNA]</scope>
    <source>
        <strain evidence="3">LMG 27748</strain>
    </source>
</reference>
<evidence type="ECO:0000313" key="3">
    <source>
        <dbReference type="Proteomes" id="UP000630952"/>
    </source>
</evidence>
<keyword evidence="1" id="KW-0812">Transmembrane</keyword>
<comment type="caution">
    <text evidence="2">The sequence shown here is derived from an EMBL/GenBank/DDBJ whole genome shotgun (WGS) entry which is preliminary data.</text>
</comment>
<dbReference type="EMBL" id="JABCQO010000008">
    <property type="protein sequence ID" value="MBF0877237.1"/>
    <property type="molecule type" value="Genomic_DNA"/>
</dbReference>
<dbReference type="Proteomes" id="UP000630952">
    <property type="component" value="Unassembled WGS sequence"/>
</dbReference>
<name>A0ABR9YFE5_9PROT</name>
<accession>A0ABR9YFE5</accession>
<feature type="transmembrane region" description="Helical" evidence="1">
    <location>
        <begin position="107"/>
        <end position="128"/>
    </location>
</feature>
<evidence type="ECO:0000313" key="2">
    <source>
        <dbReference type="EMBL" id="MBF0877237.1"/>
    </source>
</evidence>
<keyword evidence="3" id="KW-1185">Reference proteome</keyword>
<sequence>MSLLDGFVNGKEQAKRLEDILRFEGELDGLFLKKETELGDTCDADTIDKKIELKKKWYDFKKICWEMENARLNRSLAEFAALFSAAGFLIPYWTYNFSVIQKNDPNVNHWLAIGVTILAVITGACYIYKFVKSHNIVAKLARFTKKKEQPADQKNIST</sequence>
<reference evidence="2 3" key="2">
    <citation type="submission" date="2020-11" db="EMBL/GenBank/DDBJ databases">
        <title>Description of novel Gluconobacter species.</title>
        <authorList>
            <person name="Cleenwerck I."/>
            <person name="Cnockaert M."/>
            <person name="Borremans W."/>
            <person name="Wieme A.D."/>
            <person name="De Vuyst L."/>
            <person name="Vandamme P."/>
        </authorList>
    </citation>
    <scope>NUCLEOTIDE SEQUENCE [LARGE SCALE GENOMIC DNA]</scope>
    <source>
        <strain evidence="2 3">LMG 27748</strain>
    </source>
</reference>
<keyword evidence="1" id="KW-0472">Membrane</keyword>
<organism evidence="2 3">
    <name type="scientific">Gluconobacter cerevisiae</name>
    <dbReference type="NCBI Taxonomy" id="1379734"/>
    <lineage>
        <taxon>Bacteria</taxon>
        <taxon>Pseudomonadati</taxon>
        <taxon>Pseudomonadota</taxon>
        <taxon>Alphaproteobacteria</taxon>
        <taxon>Acetobacterales</taxon>
        <taxon>Acetobacteraceae</taxon>
        <taxon>Gluconobacter</taxon>
    </lineage>
</organism>
<proteinExistence type="predicted"/>
<feature type="transmembrane region" description="Helical" evidence="1">
    <location>
        <begin position="76"/>
        <end position="95"/>
    </location>
</feature>